<evidence type="ECO:0000313" key="5">
    <source>
        <dbReference type="Proteomes" id="UP000431901"/>
    </source>
</evidence>
<keyword evidence="5" id="KW-1185">Reference proteome</keyword>
<gene>
    <name evidence="4" type="ORF">GQ466_30370</name>
</gene>
<dbReference type="PROSITE" id="PS00708">
    <property type="entry name" value="PRO_ENDOPEP_SER"/>
    <property type="match status" value="1"/>
</dbReference>
<name>A0A6I4WEY9_9ACTN</name>
<evidence type="ECO:0000259" key="3">
    <source>
        <dbReference type="Pfam" id="PF00561"/>
    </source>
</evidence>
<dbReference type="AlphaFoldDB" id="A0A6I4WEY9"/>
<dbReference type="Pfam" id="PF00561">
    <property type="entry name" value="Abhydrolase_1"/>
    <property type="match status" value="1"/>
</dbReference>
<reference evidence="4 5" key="1">
    <citation type="submission" date="2019-12" db="EMBL/GenBank/DDBJ databases">
        <title>Nocardia macrotermitis sp. nov. and Nocardia aurantia sp. nov., isolated from the gut of the fungus growing-termite Macrotermes natalensis.</title>
        <authorList>
            <person name="Christine B."/>
            <person name="Rene B."/>
        </authorList>
    </citation>
    <scope>NUCLEOTIDE SEQUENCE [LARGE SCALE GENOMIC DNA]</scope>
    <source>
        <strain evidence="4 5">DSM 102126</strain>
    </source>
</reference>
<dbReference type="PANTHER" id="PTHR43265">
    <property type="entry name" value="ESTERASE ESTD"/>
    <property type="match status" value="1"/>
</dbReference>
<keyword evidence="1 4" id="KW-0378">Hydrolase</keyword>
<dbReference type="EMBL" id="WUTW01000013">
    <property type="protein sequence ID" value="MXQ68331.1"/>
    <property type="molecule type" value="Genomic_DNA"/>
</dbReference>
<dbReference type="RefSeq" id="WP_161106521.1">
    <property type="nucleotide sequence ID" value="NZ_JBHLYI010000019.1"/>
</dbReference>
<dbReference type="InterPro" id="IPR053145">
    <property type="entry name" value="AB_hydrolase_Est10"/>
</dbReference>
<dbReference type="Gene3D" id="3.40.50.1820">
    <property type="entry name" value="alpha/beta hydrolase"/>
    <property type="match status" value="1"/>
</dbReference>
<dbReference type="InterPro" id="IPR029058">
    <property type="entry name" value="AB_hydrolase_fold"/>
</dbReference>
<feature type="domain" description="AB hydrolase-1" evidence="3">
    <location>
        <begin position="29"/>
        <end position="128"/>
    </location>
</feature>
<evidence type="ECO:0000256" key="2">
    <source>
        <dbReference type="SAM" id="MobiDB-lite"/>
    </source>
</evidence>
<dbReference type="PANTHER" id="PTHR43265:SF1">
    <property type="entry name" value="ESTERASE ESTD"/>
    <property type="match status" value="1"/>
</dbReference>
<dbReference type="OrthoDB" id="188362at2"/>
<dbReference type="InterPro" id="IPR002471">
    <property type="entry name" value="Pept_S9_AS"/>
</dbReference>
<protein>
    <submittedName>
        <fullName evidence="4">Alpha/beta fold hydrolase</fullName>
    </submittedName>
</protein>
<proteinExistence type="predicted"/>
<dbReference type="GO" id="GO:0006508">
    <property type="term" value="P:proteolysis"/>
    <property type="evidence" value="ECO:0007669"/>
    <property type="project" value="InterPro"/>
</dbReference>
<organism evidence="4 5">
    <name type="scientific">Actinomadura rayongensis</name>
    <dbReference type="NCBI Taxonomy" id="1429076"/>
    <lineage>
        <taxon>Bacteria</taxon>
        <taxon>Bacillati</taxon>
        <taxon>Actinomycetota</taxon>
        <taxon>Actinomycetes</taxon>
        <taxon>Streptosporangiales</taxon>
        <taxon>Thermomonosporaceae</taxon>
        <taxon>Actinomadura</taxon>
    </lineage>
</organism>
<comment type="caution">
    <text evidence="4">The sequence shown here is derived from an EMBL/GenBank/DDBJ whole genome shotgun (WGS) entry which is preliminary data.</text>
</comment>
<evidence type="ECO:0000256" key="1">
    <source>
        <dbReference type="ARBA" id="ARBA00022801"/>
    </source>
</evidence>
<dbReference type="GO" id="GO:0004252">
    <property type="term" value="F:serine-type endopeptidase activity"/>
    <property type="evidence" value="ECO:0007669"/>
    <property type="project" value="InterPro"/>
</dbReference>
<dbReference type="SUPFAM" id="SSF53474">
    <property type="entry name" value="alpha/beta-Hydrolases"/>
    <property type="match status" value="1"/>
</dbReference>
<dbReference type="Proteomes" id="UP000431901">
    <property type="component" value="Unassembled WGS sequence"/>
</dbReference>
<dbReference type="InterPro" id="IPR000073">
    <property type="entry name" value="AB_hydrolase_1"/>
</dbReference>
<sequence>MTDHPITVPSPQGGVPAALTRPNGDGPAPAVLLLHGTASHRDEVGGMFARLASALAASGVASLRIDFAGCGASTRPQTDLTVTGELSDARLAYRWLRGRDDIDADRVAVLGFSQGGMIAALLAGAEPGLAGLATWSSGIADGAFAPLAPAFAGAGDHATVDLGFTRFTFSRAWWDEIRAIDLRAALAGFDRPVLAVAGSDDDAVDPAASLALAGAVASGDVTTVKVAGADHIFNVLGPGEDRSSAVVALTADWFASRLDGAR</sequence>
<evidence type="ECO:0000313" key="4">
    <source>
        <dbReference type="EMBL" id="MXQ68331.1"/>
    </source>
</evidence>
<dbReference type="GO" id="GO:0052689">
    <property type="term" value="F:carboxylic ester hydrolase activity"/>
    <property type="evidence" value="ECO:0007669"/>
    <property type="project" value="TreeGrafter"/>
</dbReference>
<feature type="region of interest" description="Disordered" evidence="2">
    <location>
        <begin position="1"/>
        <end position="22"/>
    </location>
</feature>
<accession>A0A6I4WEY9</accession>